<dbReference type="EMBL" id="UINC01090014">
    <property type="protein sequence ID" value="SVC41587.1"/>
    <property type="molecule type" value="Genomic_DNA"/>
</dbReference>
<dbReference type="PROSITE" id="PS51257">
    <property type="entry name" value="PROKAR_LIPOPROTEIN"/>
    <property type="match status" value="1"/>
</dbReference>
<sequence>MKVFSAIYLAVVLSGCEGLVPTLGGPPANLYTLTPKNTFTKELQRVRWQLVVDEPLASGGLNIDRIALRHSPTELKYFARARWTERAPRMVQTLMVESFENSGAIIAVGRKAIGLRSDYNLITELREFQAEYFESDGVPTVRVRLNAKLVKQPRRAIVASRTFESTIKSKGKAMRHVIRAFDQALGKVLRHTVEWTIKIP</sequence>
<feature type="domain" description="ABC-type transport auxiliary lipoprotein component" evidence="1">
    <location>
        <begin position="31"/>
        <end position="190"/>
    </location>
</feature>
<gene>
    <name evidence="2" type="ORF">METZ01_LOCUS294441</name>
</gene>
<evidence type="ECO:0000259" key="1">
    <source>
        <dbReference type="Pfam" id="PF03886"/>
    </source>
</evidence>
<name>A0A382M1N7_9ZZZZ</name>
<organism evidence="2">
    <name type="scientific">marine metagenome</name>
    <dbReference type="NCBI Taxonomy" id="408172"/>
    <lineage>
        <taxon>unclassified sequences</taxon>
        <taxon>metagenomes</taxon>
        <taxon>ecological metagenomes</taxon>
    </lineage>
</organism>
<accession>A0A382M1N7</accession>
<reference evidence="2" key="1">
    <citation type="submission" date="2018-05" db="EMBL/GenBank/DDBJ databases">
        <authorList>
            <person name="Lanie J.A."/>
            <person name="Ng W.-L."/>
            <person name="Kazmierczak K.M."/>
            <person name="Andrzejewski T.M."/>
            <person name="Davidsen T.M."/>
            <person name="Wayne K.J."/>
            <person name="Tettelin H."/>
            <person name="Glass J.I."/>
            <person name="Rusch D."/>
            <person name="Podicherti R."/>
            <person name="Tsui H.-C.T."/>
            <person name="Winkler M.E."/>
        </authorList>
    </citation>
    <scope>NUCLEOTIDE SEQUENCE</scope>
</reference>
<proteinExistence type="predicted"/>
<dbReference type="AlphaFoldDB" id="A0A382M1N7"/>
<dbReference type="Gene3D" id="3.40.50.10610">
    <property type="entry name" value="ABC-type transport auxiliary lipoprotein component"/>
    <property type="match status" value="1"/>
</dbReference>
<dbReference type="Pfam" id="PF03886">
    <property type="entry name" value="ABC_trans_aux"/>
    <property type="match status" value="1"/>
</dbReference>
<dbReference type="InterPro" id="IPR005586">
    <property type="entry name" value="ABC_trans_aux"/>
</dbReference>
<dbReference type="SUPFAM" id="SSF159594">
    <property type="entry name" value="XCC0632-like"/>
    <property type="match status" value="1"/>
</dbReference>
<protein>
    <recommendedName>
        <fullName evidence="1">ABC-type transport auxiliary lipoprotein component domain-containing protein</fullName>
    </recommendedName>
</protein>
<evidence type="ECO:0000313" key="2">
    <source>
        <dbReference type="EMBL" id="SVC41587.1"/>
    </source>
</evidence>